<accession>A0ABP0REX2</accession>
<evidence type="ECO:0008006" key="3">
    <source>
        <dbReference type="Google" id="ProtNLM"/>
    </source>
</evidence>
<dbReference type="Gene3D" id="3.90.245.10">
    <property type="entry name" value="Ribonucleoside hydrolase-like"/>
    <property type="match status" value="1"/>
</dbReference>
<reference evidence="1 2" key="1">
    <citation type="submission" date="2024-02" db="EMBL/GenBank/DDBJ databases">
        <authorList>
            <person name="Chen Y."/>
            <person name="Shah S."/>
            <person name="Dougan E. K."/>
            <person name="Thang M."/>
            <person name="Chan C."/>
        </authorList>
    </citation>
    <scope>NUCLEOTIDE SEQUENCE [LARGE SCALE GENOMIC DNA]</scope>
</reference>
<organism evidence="1 2">
    <name type="scientific">Durusdinium trenchii</name>
    <dbReference type="NCBI Taxonomy" id="1381693"/>
    <lineage>
        <taxon>Eukaryota</taxon>
        <taxon>Sar</taxon>
        <taxon>Alveolata</taxon>
        <taxon>Dinophyceae</taxon>
        <taxon>Suessiales</taxon>
        <taxon>Symbiodiniaceae</taxon>
        <taxon>Durusdinium</taxon>
    </lineage>
</organism>
<dbReference type="Proteomes" id="UP001642484">
    <property type="component" value="Unassembled WGS sequence"/>
</dbReference>
<sequence length="92" mass="10337">AFPWTTENKPQTASWNVYLDPIAAAQVYGYGFPLVLLADNACDTLVVDPSDPEKFLSCRDSHLDIYTSSNDAIRWRPSLLGWRPSLLGTRSY</sequence>
<dbReference type="SUPFAM" id="SSF53590">
    <property type="entry name" value="Nucleoside hydrolase"/>
    <property type="match status" value="1"/>
</dbReference>
<evidence type="ECO:0000313" key="1">
    <source>
        <dbReference type="EMBL" id="CAK9098799.1"/>
    </source>
</evidence>
<evidence type="ECO:0000313" key="2">
    <source>
        <dbReference type="Proteomes" id="UP001642484"/>
    </source>
</evidence>
<dbReference type="InterPro" id="IPR036452">
    <property type="entry name" value="Ribo_hydro-like"/>
</dbReference>
<gene>
    <name evidence="1" type="ORF">CCMP2556_LOCUS46788</name>
</gene>
<dbReference type="EMBL" id="CAXAMN010025873">
    <property type="protein sequence ID" value="CAK9098799.1"/>
    <property type="molecule type" value="Genomic_DNA"/>
</dbReference>
<protein>
    <recommendedName>
        <fullName evidence="3">Inosine/uridine-preferring nucleoside hydrolase domain-containing protein</fullName>
    </recommendedName>
</protein>
<name>A0ABP0REX2_9DINO</name>
<comment type="caution">
    <text evidence="1">The sequence shown here is derived from an EMBL/GenBank/DDBJ whole genome shotgun (WGS) entry which is preliminary data.</text>
</comment>
<feature type="non-terminal residue" evidence="1">
    <location>
        <position position="1"/>
    </location>
</feature>
<keyword evidence="2" id="KW-1185">Reference proteome</keyword>
<proteinExistence type="predicted"/>